<dbReference type="HOGENOM" id="CLU_207600_1_0_3"/>
<protein>
    <recommendedName>
        <fullName evidence="3">Isochorismate synthase</fullName>
    </recommendedName>
</protein>
<organism evidence="1 2">
    <name type="scientific">Dactylococcopsis salina (strain PCC 8305)</name>
    <name type="common">Myxobactron salinum</name>
    <dbReference type="NCBI Taxonomy" id="13035"/>
    <lineage>
        <taxon>Bacteria</taxon>
        <taxon>Bacillati</taxon>
        <taxon>Cyanobacteriota</taxon>
        <taxon>Cyanophyceae</taxon>
        <taxon>Nodosilineales</taxon>
        <taxon>Cymatolegaceae</taxon>
        <taxon>Dactylococcopsis</taxon>
    </lineage>
</organism>
<accession>K9YTR3</accession>
<proteinExistence type="predicted"/>
<gene>
    <name evidence="1" type="ORF">Dacsa_1004</name>
</gene>
<sequence>MKLMKMMNELNSFFAEAIARIFSPNQDAYPNVGVQPYSGDPIEAQVELKW</sequence>
<dbReference type="RefSeq" id="WP_015228735.1">
    <property type="nucleotide sequence ID" value="NC_019780.1"/>
</dbReference>
<evidence type="ECO:0000313" key="1">
    <source>
        <dbReference type="EMBL" id="AFZ49725.1"/>
    </source>
</evidence>
<evidence type="ECO:0008006" key="3">
    <source>
        <dbReference type="Google" id="ProtNLM"/>
    </source>
</evidence>
<dbReference type="PATRIC" id="fig|13035.3.peg.1128"/>
<dbReference type="KEGG" id="dsl:Dacsa_1004"/>
<dbReference type="Proteomes" id="UP000010482">
    <property type="component" value="Chromosome"/>
</dbReference>
<name>K9YTR3_DACS8</name>
<keyword evidence="2" id="KW-1185">Reference proteome</keyword>
<reference evidence="1" key="1">
    <citation type="submission" date="2012-04" db="EMBL/GenBank/DDBJ databases">
        <title>Finished genome of Dactylococcopsis salina PCC 8305.</title>
        <authorList>
            <consortium name="US DOE Joint Genome Institute"/>
            <person name="Gugger M."/>
            <person name="Coursin T."/>
            <person name="Rippka R."/>
            <person name="Tandeau De Marsac N."/>
            <person name="Huntemann M."/>
            <person name="Wei C.-L."/>
            <person name="Han J."/>
            <person name="Detter J.C."/>
            <person name="Han C."/>
            <person name="Tapia R."/>
            <person name="Daligault H."/>
            <person name="Chen A."/>
            <person name="Krypides N."/>
            <person name="Mavromatis K."/>
            <person name="Markowitz V."/>
            <person name="Szeto E."/>
            <person name="Ivanova N."/>
            <person name="Ovchinnikova G."/>
            <person name="Pagani I."/>
            <person name="Pati A."/>
            <person name="Goodwin L."/>
            <person name="Peters L."/>
            <person name="Pitluck S."/>
            <person name="Woyke T."/>
            <person name="Kerfeld C."/>
        </authorList>
    </citation>
    <scope>NUCLEOTIDE SEQUENCE [LARGE SCALE GENOMIC DNA]</scope>
    <source>
        <strain evidence="1">PCC 8305</strain>
    </source>
</reference>
<dbReference type="AlphaFoldDB" id="K9YTR3"/>
<evidence type="ECO:0000313" key="2">
    <source>
        <dbReference type="Proteomes" id="UP000010482"/>
    </source>
</evidence>
<dbReference type="EMBL" id="CP003944">
    <property type="protein sequence ID" value="AFZ49725.1"/>
    <property type="molecule type" value="Genomic_DNA"/>
</dbReference>